<dbReference type="Proteomes" id="UP001207742">
    <property type="component" value="Unassembled WGS sequence"/>
</dbReference>
<dbReference type="InterPro" id="IPR008969">
    <property type="entry name" value="CarboxyPept-like_regulatory"/>
</dbReference>
<proteinExistence type="predicted"/>
<reference evidence="2 3" key="1">
    <citation type="submission" date="2022-10" db="EMBL/GenBank/DDBJ databases">
        <title>Chitinophaga nivalis PC15 sp. nov., isolated from Pyeongchang county, South Korea.</title>
        <authorList>
            <person name="Trinh H.N."/>
        </authorList>
    </citation>
    <scope>NUCLEOTIDE SEQUENCE [LARGE SCALE GENOMIC DNA]</scope>
    <source>
        <strain evidence="2 3">PC14</strain>
    </source>
</reference>
<evidence type="ECO:0000313" key="3">
    <source>
        <dbReference type="Proteomes" id="UP001207742"/>
    </source>
</evidence>
<keyword evidence="3" id="KW-1185">Reference proteome</keyword>
<dbReference type="Gene3D" id="2.60.40.1120">
    <property type="entry name" value="Carboxypeptidase-like, regulatory domain"/>
    <property type="match status" value="1"/>
</dbReference>
<evidence type="ECO:0000256" key="1">
    <source>
        <dbReference type="SAM" id="SignalP"/>
    </source>
</evidence>
<gene>
    <name evidence="2" type="ORF">OL497_17535</name>
</gene>
<evidence type="ECO:0000313" key="2">
    <source>
        <dbReference type="EMBL" id="MCW3485711.1"/>
    </source>
</evidence>
<feature type="signal peptide" evidence="1">
    <location>
        <begin position="1"/>
        <end position="19"/>
    </location>
</feature>
<dbReference type="SUPFAM" id="SSF49464">
    <property type="entry name" value="Carboxypeptidase regulatory domain-like"/>
    <property type="match status" value="1"/>
</dbReference>
<comment type="caution">
    <text evidence="2">The sequence shown here is derived from an EMBL/GenBank/DDBJ whole genome shotgun (WGS) entry which is preliminary data.</text>
</comment>
<name>A0ABT3IP09_9BACT</name>
<accession>A0ABT3IP09</accession>
<sequence>MKTFPFFLLLVLCSMRLFAQKTMTGVIVNDSSHLPLSGATIINLSTRQTVVSDYQGAFTIHCQPGDTLRFSMIGYSPQLQIISREQLSLSNLRIYMRSYVLNLRQQLVRGKNYTADSLNFREQYARYLNKKKTPLFKLPNSKEPLLRDQVHTVSGIKSINDIYGKLSFKKNKRMAAFRKVLLEHEADAYVQYRYDPELVQQATGLKGDSLDFFMLHYRPTPAMLRNSSTYDLMVYIKSMYLHYRDSVHHAAPPAEK</sequence>
<keyword evidence="1" id="KW-0732">Signal</keyword>
<organism evidence="2 3">
    <name type="scientific">Chitinophaga nivalis</name>
    <dbReference type="NCBI Taxonomy" id="2991709"/>
    <lineage>
        <taxon>Bacteria</taxon>
        <taxon>Pseudomonadati</taxon>
        <taxon>Bacteroidota</taxon>
        <taxon>Chitinophagia</taxon>
        <taxon>Chitinophagales</taxon>
        <taxon>Chitinophagaceae</taxon>
        <taxon>Chitinophaga</taxon>
    </lineage>
</organism>
<protein>
    <submittedName>
        <fullName evidence="2">Carboxypeptidase-like regulatory domain-containing protein</fullName>
    </submittedName>
</protein>
<dbReference type="Pfam" id="PF13715">
    <property type="entry name" value="CarbopepD_reg_2"/>
    <property type="match status" value="1"/>
</dbReference>
<feature type="chain" id="PRO_5046742593" evidence="1">
    <location>
        <begin position="20"/>
        <end position="256"/>
    </location>
</feature>
<dbReference type="RefSeq" id="WP_264732415.1">
    <property type="nucleotide sequence ID" value="NZ_JAPDNR010000001.1"/>
</dbReference>
<dbReference type="EMBL" id="JAPDNS010000002">
    <property type="protein sequence ID" value="MCW3485711.1"/>
    <property type="molecule type" value="Genomic_DNA"/>
</dbReference>